<dbReference type="PANTHER" id="PTHR22550:SF5">
    <property type="entry name" value="LEUCINE ZIPPER PROTEIN 4"/>
    <property type="match status" value="1"/>
</dbReference>
<feature type="domain" description="VWFA" evidence="6">
    <location>
        <begin position="55"/>
        <end position="192"/>
    </location>
</feature>
<evidence type="ECO:0000256" key="1">
    <source>
        <dbReference type="ARBA" id="ARBA00022475"/>
    </source>
</evidence>
<gene>
    <name evidence="7" type="ORF">OBE_10491</name>
</gene>
<dbReference type="PANTHER" id="PTHR22550">
    <property type="entry name" value="SPORE GERMINATION PROTEIN"/>
    <property type="match status" value="1"/>
</dbReference>
<feature type="transmembrane region" description="Helical" evidence="5">
    <location>
        <begin position="20"/>
        <end position="38"/>
    </location>
</feature>
<dbReference type="InterPro" id="IPR002035">
    <property type="entry name" value="VWF_A"/>
</dbReference>
<evidence type="ECO:0000256" key="5">
    <source>
        <dbReference type="SAM" id="Phobius"/>
    </source>
</evidence>
<evidence type="ECO:0000256" key="2">
    <source>
        <dbReference type="ARBA" id="ARBA00022692"/>
    </source>
</evidence>
<keyword evidence="1" id="KW-1003">Cell membrane</keyword>
<name>K1SUQ6_9ZZZZ</name>
<accession>K1SUQ6</accession>
<keyword evidence="2 5" id="KW-0812">Transmembrane</keyword>
<feature type="non-terminal residue" evidence="7">
    <location>
        <position position="223"/>
    </location>
</feature>
<dbReference type="PROSITE" id="PS50234">
    <property type="entry name" value="VWFA"/>
    <property type="match status" value="1"/>
</dbReference>
<sequence>FGRPEVLDGLMPEVSNGRVVIKFLLFAAAVLLIALAAARPQFGSKLREEKAQGIEMMLVVDVSNSMLAEDFEPNRLERTKYAIGKLFDGLKQDRVGLIVFAGEPKVQLPITSDYRMARAFARRIDPSLVSVQGTAVGKALEQALLSFSGDTEQPHGRVVILITDGENHEDDALAVAERAAKQGIRIYTIGIGTPEGAPIQIDGEFIKDEQGEMVVSKLNEQML</sequence>
<evidence type="ECO:0000259" key="6">
    <source>
        <dbReference type="PROSITE" id="PS50234"/>
    </source>
</evidence>
<dbReference type="SUPFAM" id="SSF53300">
    <property type="entry name" value="vWA-like"/>
    <property type="match status" value="1"/>
</dbReference>
<evidence type="ECO:0000313" key="7">
    <source>
        <dbReference type="EMBL" id="EKC57515.1"/>
    </source>
</evidence>
<dbReference type="SMART" id="SM00327">
    <property type="entry name" value="VWA"/>
    <property type="match status" value="1"/>
</dbReference>
<dbReference type="Gene3D" id="3.40.50.410">
    <property type="entry name" value="von Willebrand factor, type A domain"/>
    <property type="match status" value="1"/>
</dbReference>
<dbReference type="AlphaFoldDB" id="K1SUQ6"/>
<dbReference type="InterPro" id="IPR050768">
    <property type="entry name" value="UPF0353/GerABKA_families"/>
</dbReference>
<reference evidence="7" key="1">
    <citation type="journal article" date="2013" name="Environ. Microbiol.">
        <title>Microbiota from the distal guts of lean and obese adolescents exhibit partial functional redundancy besides clear differences in community structure.</title>
        <authorList>
            <person name="Ferrer M."/>
            <person name="Ruiz A."/>
            <person name="Lanza F."/>
            <person name="Haange S.B."/>
            <person name="Oberbach A."/>
            <person name="Till H."/>
            <person name="Bargiela R."/>
            <person name="Campoy C."/>
            <person name="Segura M.T."/>
            <person name="Richter M."/>
            <person name="von Bergen M."/>
            <person name="Seifert J."/>
            <person name="Suarez A."/>
        </authorList>
    </citation>
    <scope>NUCLEOTIDE SEQUENCE</scope>
</reference>
<feature type="non-terminal residue" evidence="7">
    <location>
        <position position="1"/>
    </location>
</feature>
<dbReference type="EMBL" id="AJWZ01007221">
    <property type="protein sequence ID" value="EKC57515.1"/>
    <property type="molecule type" value="Genomic_DNA"/>
</dbReference>
<evidence type="ECO:0000256" key="4">
    <source>
        <dbReference type="ARBA" id="ARBA00023136"/>
    </source>
</evidence>
<protein>
    <submittedName>
        <fullName evidence="7">BatB/BatC protein</fullName>
    </submittedName>
</protein>
<keyword evidence="3 5" id="KW-1133">Transmembrane helix</keyword>
<organism evidence="7">
    <name type="scientific">human gut metagenome</name>
    <dbReference type="NCBI Taxonomy" id="408170"/>
    <lineage>
        <taxon>unclassified sequences</taxon>
        <taxon>metagenomes</taxon>
        <taxon>organismal metagenomes</taxon>
    </lineage>
</organism>
<dbReference type="InterPro" id="IPR036465">
    <property type="entry name" value="vWFA_dom_sf"/>
</dbReference>
<comment type="caution">
    <text evidence="7">The sequence shown here is derived from an EMBL/GenBank/DDBJ whole genome shotgun (WGS) entry which is preliminary data.</text>
</comment>
<dbReference type="Pfam" id="PF13519">
    <property type="entry name" value="VWA_2"/>
    <property type="match status" value="1"/>
</dbReference>
<keyword evidence="4 5" id="KW-0472">Membrane</keyword>
<proteinExistence type="predicted"/>
<dbReference type="PRINTS" id="PR00453">
    <property type="entry name" value="VWFADOMAIN"/>
</dbReference>
<evidence type="ECO:0000256" key="3">
    <source>
        <dbReference type="ARBA" id="ARBA00022989"/>
    </source>
</evidence>